<dbReference type="OrthoDB" id="1826980at2"/>
<protein>
    <recommendedName>
        <fullName evidence="5">MobA/MobL protein domain-containing protein</fullName>
    </recommendedName>
</protein>
<comment type="similarity">
    <text evidence="1">Belongs to the MobA/MobL family.</text>
</comment>
<sequence length="571" mass="66572">MNYFHLEAKVVSRGAGRSVIAAAAYASCSRLYNDYDGLTHDYTRKQGCLYSEVFLPQYAPENWKDRQVLWEAVESVEKTKDSRLARELVVALPAELSLDDWKNMLERFIREQGTDLGMCADVNIHDPYPPGHNPHSHILFTMRPLDEYGKWQAKTQKEYLCKRGEEECGFTADEFKVAKTQGWEKQYMYQFGEKKGYLTPSEAEKIEGCIRTSKTPKSTRYGRQNPLTELWNSEEQIFAWRKSWEMIINEEQERHGIVDRVDCRSHAARGLTEQPTVHEGYHARKLESMGIVSDRCELNRQIRADNKLLRELKASVKKLMDTAKNTIPSLAKAMESLRAKMIIFCYQLGYICKGKSSISKYVDAADPILERYAELKQEIREKSSEQKSLRSEKKGTSIFNVKKQMELSQRIAELTEDLEELCSERTMLLNQLDCADDKEVKKVKTSVSTMKDTLKNLEAKEVQFSAELDAAQKEFASLQEQVADFDPIDLYNARQAIRSEMEQDAVHKLQERYTDEYSYITMVDGRREVSLMLDEYAEEQRIQQLKQEQQRKFQQERRQNHPLKKQKDRER</sequence>
<dbReference type="InterPro" id="IPR005053">
    <property type="entry name" value="MobA_MobL"/>
</dbReference>
<feature type="domain" description="MobA/MobL protein" evidence="5">
    <location>
        <begin position="17"/>
        <end position="287"/>
    </location>
</feature>
<feature type="coiled-coil region" evidence="3">
    <location>
        <begin position="372"/>
        <end position="481"/>
    </location>
</feature>
<evidence type="ECO:0000259" key="5">
    <source>
        <dbReference type="Pfam" id="PF03389"/>
    </source>
</evidence>
<evidence type="ECO:0000256" key="1">
    <source>
        <dbReference type="ARBA" id="ARBA00010873"/>
    </source>
</evidence>
<dbReference type="Gene3D" id="3.30.930.30">
    <property type="match status" value="1"/>
</dbReference>
<accession>A0A401LEP0</accession>
<dbReference type="Pfam" id="PF03389">
    <property type="entry name" value="MobA_MobL"/>
    <property type="match status" value="1"/>
</dbReference>
<organism evidence="6 7">
    <name type="scientific">Anaerotignum faecicola</name>
    <dbReference type="NCBI Taxonomy" id="2358141"/>
    <lineage>
        <taxon>Bacteria</taxon>
        <taxon>Bacillati</taxon>
        <taxon>Bacillota</taxon>
        <taxon>Clostridia</taxon>
        <taxon>Lachnospirales</taxon>
        <taxon>Anaerotignaceae</taxon>
        <taxon>Anaerotignum</taxon>
    </lineage>
</organism>
<feature type="region of interest" description="Disordered" evidence="4">
    <location>
        <begin position="544"/>
        <end position="571"/>
    </location>
</feature>
<reference evidence="6 7" key="1">
    <citation type="submission" date="2018-10" db="EMBL/GenBank/DDBJ databases">
        <title>Draft Genome Sequence of Anaerotignum sp. KCTC 15736.</title>
        <authorList>
            <person name="Choi S.H."/>
            <person name="Kim J.S."/>
            <person name="Kang S.W."/>
            <person name="Lee J.S."/>
            <person name="Park S.H."/>
        </authorList>
    </citation>
    <scope>NUCLEOTIDE SEQUENCE [LARGE SCALE GENOMIC DNA]</scope>
    <source>
        <strain evidence="6 7">KCTC 15736</strain>
    </source>
</reference>
<evidence type="ECO:0000256" key="4">
    <source>
        <dbReference type="SAM" id="MobiDB-lite"/>
    </source>
</evidence>
<gene>
    <name evidence="6" type="ORF">KGMB03357_15060</name>
</gene>
<dbReference type="EMBL" id="BHVZ01000004">
    <property type="protein sequence ID" value="GCB29845.1"/>
    <property type="molecule type" value="Genomic_DNA"/>
</dbReference>
<comment type="caution">
    <text evidence="6">The sequence shown here is derived from an EMBL/GenBank/DDBJ whole genome shotgun (WGS) entry which is preliminary data.</text>
</comment>
<name>A0A401LEP0_9FIRM</name>
<proteinExistence type="inferred from homology"/>
<evidence type="ECO:0000313" key="7">
    <source>
        <dbReference type="Proteomes" id="UP000287361"/>
    </source>
</evidence>
<dbReference type="NCBIfam" id="NF041496">
    <property type="entry name" value="MobQ"/>
    <property type="match status" value="1"/>
</dbReference>
<feature type="compositionally biased region" description="Basic and acidic residues" evidence="4">
    <location>
        <begin position="548"/>
        <end position="571"/>
    </location>
</feature>
<evidence type="ECO:0000256" key="2">
    <source>
        <dbReference type="ARBA" id="ARBA00022971"/>
    </source>
</evidence>
<keyword evidence="7" id="KW-1185">Reference proteome</keyword>
<evidence type="ECO:0000256" key="3">
    <source>
        <dbReference type="SAM" id="Coils"/>
    </source>
</evidence>
<evidence type="ECO:0000313" key="6">
    <source>
        <dbReference type="EMBL" id="GCB29845.1"/>
    </source>
</evidence>
<dbReference type="AlphaFoldDB" id="A0A401LEP0"/>
<keyword evidence="2" id="KW-0184">Conjugation</keyword>
<dbReference type="Proteomes" id="UP000287361">
    <property type="component" value="Unassembled WGS sequence"/>
</dbReference>
<keyword evidence="3" id="KW-0175">Coiled coil</keyword>